<keyword evidence="3" id="KW-1185">Reference proteome</keyword>
<dbReference type="PANTHER" id="PTHR38457">
    <property type="entry name" value="REGULATOR ABRB-RELATED"/>
    <property type="match status" value="1"/>
</dbReference>
<sequence length="374" mass="38242">MRFHQRLGGRAWRRVLGPPAWAAVLSVMVGAGELGESAIPSSHMLVPLLGGLVAATTGLVRQRPPALLSRGSQSLLGVLMGTYLSTSALGGVAGSAAPLIVVTVATLLICQGAAWVMVRFSGVDRATATLGMIAGGSAAAVASAEDLGADSRVVAFMQYLRLGLVVASTPLLLNWVLSRPRDGAGPSVAAGPWHLVSGHDQPGGLVTLAIVASAGLMAGSRMRLPSPAMMGPMLVSAALTATGAVHGFAPSGTLRTLLFTMIGLDVGLRFSRQTLWRLRRILPLALVGSVTVSAACGASAWAISAVTRIPFADTYLATTPGGINAVVATATSTHANLPLISSVQSLRLFGMAFLAPLLIRLTLGRPSRDPSATP</sequence>
<feature type="transmembrane region" description="Helical" evidence="1">
    <location>
        <begin position="44"/>
        <end position="62"/>
    </location>
</feature>
<feature type="transmembrane region" description="Helical" evidence="1">
    <location>
        <begin position="74"/>
        <end position="93"/>
    </location>
</feature>
<gene>
    <name evidence="2" type="ORF">ACFPZN_23010</name>
</gene>
<feature type="transmembrane region" description="Helical" evidence="1">
    <location>
        <begin position="99"/>
        <end position="118"/>
    </location>
</feature>
<keyword evidence="1" id="KW-0472">Membrane</keyword>
<evidence type="ECO:0000256" key="1">
    <source>
        <dbReference type="SAM" id="Phobius"/>
    </source>
</evidence>
<keyword evidence="1" id="KW-1133">Transmembrane helix</keyword>
<keyword evidence="1" id="KW-0812">Transmembrane</keyword>
<dbReference type="InterPro" id="IPR007820">
    <property type="entry name" value="AbrB_fam"/>
</dbReference>
<dbReference type="RefSeq" id="WP_378284189.1">
    <property type="nucleotide sequence ID" value="NZ_JBHSON010000032.1"/>
</dbReference>
<evidence type="ECO:0000313" key="3">
    <source>
        <dbReference type="Proteomes" id="UP001596074"/>
    </source>
</evidence>
<evidence type="ECO:0000313" key="2">
    <source>
        <dbReference type="EMBL" id="MFC5748496.1"/>
    </source>
</evidence>
<dbReference type="Proteomes" id="UP001596074">
    <property type="component" value="Unassembled WGS sequence"/>
</dbReference>
<dbReference type="PANTHER" id="PTHR38457:SF1">
    <property type="entry name" value="REGULATOR ABRB-RELATED"/>
    <property type="match status" value="1"/>
</dbReference>
<feature type="transmembrane region" description="Helical" evidence="1">
    <location>
        <begin position="282"/>
        <end position="303"/>
    </location>
</feature>
<protein>
    <submittedName>
        <fullName evidence="2">AbrB family transcriptional regulator</fullName>
    </submittedName>
</protein>
<dbReference type="NCBIfam" id="TIGR03082">
    <property type="entry name" value="Gneg_AbrB_dup"/>
    <property type="match status" value="2"/>
</dbReference>
<dbReference type="PIRSF" id="PIRSF038991">
    <property type="entry name" value="Protein_AbrB"/>
    <property type="match status" value="1"/>
</dbReference>
<proteinExistence type="predicted"/>
<accession>A0ABW1A022</accession>
<dbReference type="Pfam" id="PF05145">
    <property type="entry name" value="AbrB"/>
    <property type="match status" value="1"/>
</dbReference>
<dbReference type="InterPro" id="IPR017516">
    <property type="entry name" value="AbrB_dup"/>
</dbReference>
<reference evidence="3" key="1">
    <citation type="journal article" date="2019" name="Int. J. Syst. Evol. Microbiol.">
        <title>The Global Catalogue of Microorganisms (GCM) 10K type strain sequencing project: providing services to taxonomists for standard genome sequencing and annotation.</title>
        <authorList>
            <consortium name="The Broad Institute Genomics Platform"/>
            <consortium name="The Broad Institute Genome Sequencing Center for Infectious Disease"/>
            <person name="Wu L."/>
            <person name="Ma J."/>
        </authorList>
    </citation>
    <scope>NUCLEOTIDE SEQUENCE [LARGE SCALE GENOMIC DNA]</scope>
    <source>
        <strain evidence="3">KCTC 42087</strain>
    </source>
</reference>
<dbReference type="EMBL" id="JBHSON010000032">
    <property type="protein sequence ID" value="MFC5748496.1"/>
    <property type="molecule type" value="Genomic_DNA"/>
</dbReference>
<name>A0ABW1A022_9ACTN</name>
<comment type="caution">
    <text evidence="2">The sequence shown here is derived from an EMBL/GenBank/DDBJ whole genome shotgun (WGS) entry which is preliminary data.</text>
</comment>
<organism evidence="2 3">
    <name type="scientific">Actinomadura rugatobispora</name>
    <dbReference type="NCBI Taxonomy" id="1994"/>
    <lineage>
        <taxon>Bacteria</taxon>
        <taxon>Bacillati</taxon>
        <taxon>Actinomycetota</taxon>
        <taxon>Actinomycetes</taxon>
        <taxon>Streptosporangiales</taxon>
        <taxon>Thermomonosporaceae</taxon>
        <taxon>Actinomadura</taxon>
    </lineage>
</organism>
<feature type="transmembrane region" description="Helical" evidence="1">
    <location>
        <begin position="12"/>
        <end position="32"/>
    </location>
</feature>